<keyword evidence="12" id="KW-1185">Reference proteome</keyword>
<feature type="binding site" evidence="7">
    <location>
        <position position="97"/>
    </location>
    <ligand>
        <name>shikimate</name>
        <dbReference type="ChEBI" id="CHEBI:36208"/>
    </ligand>
</feature>
<dbReference type="GO" id="GO:0009423">
    <property type="term" value="P:chorismate biosynthetic process"/>
    <property type="evidence" value="ECO:0007669"/>
    <property type="project" value="UniProtKB-UniRule"/>
</dbReference>
<dbReference type="GO" id="GO:0009073">
    <property type="term" value="P:aromatic amino acid family biosynthetic process"/>
    <property type="evidence" value="ECO:0007669"/>
    <property type="project" value="UniProtKB-KW"/>
</dbReference>
<comment type="catalytic activity">
    <reaction evidence="6 7">
        <text>shikimate + NADP(+) = 3-dehydroshikimate + NADPH + H(+)</text>
        <dbReference type="Rhea" id="RHEA:17737"/>
        <dbReference type="ChEBI" id="CHEBI:15378"/>
        <dbReference type="ChEBI" id="CHEBI:16630"/>
        <dbReference type="ChEBI" id="CHEBI:36208"/>
        <dbReference type="ChEBI" id="CHEBI:57783"/>
        <dbReference type="ChEBI" id="CHEBI:58349"/>
        <dbReference type="EC" id="1.1.1.25"/>
    </reaction>
</comment>
<evidence type="ECO:0000256" key="4">
    <source>
        <dbReference type="ARBA" id="ARBA00023002"/>
    </source>
</evidence>
<dbReference type="PATRIC" id="fig|1094558.3.peg.349"/>
<feature type="binding site" evidence="7">
    <location>
        <position position="271"/>
    </location>
    <ligand>
        <name>shikimate</name>
        <dbReference type="ChEBI" id="CHEBI:36208"/>
    </ligand>
</feature>
<feature type="binding site" evidence="7">
    <location>
        <position position="269"/>
    </location>
    <ligand>
        <name>NADP(+)</name>
        <dbReference type="ChEBI" id="CHEBI:58349"/>
    </ligand>
</feature>
<dbReference type="CDD" id="cd01065">
    <property type="entry name" value="NAD_bind_Shikimate_DH"/>
    <property type="match status" value="1"/>
</dbReference>
<feature type="binding site" evidence="7">
    <location>
        <begin position="160"/>
        <end position="165"/>
    </location>
    <ligand>
        <name>NADP(+)</name>
        <dbReference type="ChEBI" id="CHEBI:58349"/>
    </ligand>
</feature>
<dbReference type="InterPro" id="IPR006151">
    <property type="entry name" value="Shikm_DH/Glu-tRNA_Rdtase"/>
</dbReference>
<feature type="active site" description="Proton acceptor" evidence="7">
    <location>
        <position position="76"/>
    </location>
</feature>
<keyword evidence="5 7" id="KW-0057">Aromatic amino acid biosynthesis</keyword>
<evidence type="ECO:0000259" key="10">
    <source>
        <dbReference type="Pfam" id="PF18317"/>
    </source>
</evidence>
<feature type="binding site" evidence="7">
    <location>
        <begin position="136"/>
        <end position="140"/>
    </location>
    <ligand>
        <name>NADP(+)</name>
        <dbReference type="ChEBI" id="CHEBI:58349"/>
    </ligand>
</feature>
<dbReference type="UniPathway" id="UPA00053">
    <property type="reaction ID" value="UER00087"/>
</dbReference>
<dbReference type="EC" id="1.1.1.25" evidence="2 7"/>
<comment type="caution">
    <text evidence="11">The sequence shown here is derived from an EMBL/GenBank/DDBJ whole genome shotgun (WGS) entry which is preliminary data.</text>
</comment>
<dbReference type="AlphaFoldDB" id="J0ZQQ5"/>
<organism evidence="11 12">
    <name type="scientific">Bartonella tamiae Th239</name>
    <dbReference type="NCBI Taxonomy" id="1094558"/>
    <lineage>
        <taxon>Bacteria</taxon>
        <taxon>Pseudomonadati</taxon>
        <taxon>Pseudomonadota</taxon>
        <taxon>Alphaproteobacteria</taxon>
        <taxon>Hyphomicrobiales</taxon>
        <taxon>Bartonellaceae</taxon>
        <taxon>Bartonella</taxon>
    </lineage>
</organism>
<evidence type="ECO:0000256" key="2">
    <source>
        <dbReference type="ARBA" id="ARBA00012962"/>
    </source>
</evidence>
<dbReference type="InterPro" id="IPR046346">
    <property type="entry name" value="Aminoacid_DH-like_N_sf"/>
</dbReference>
<dbReference type="Pfam" id="PF18317">
    <property type="entry name" value="SDH_C"/>
    <property type="match status" value="1"/>
</dbReference>
<dbReference type="HAMAP" id="MF_00222">
    <property type="entry name" value="Shikimate_DH_AroE"/>
    <property type="match status" value="1"/>
</dbReference>
<dbReference type="InterPro" id="IPR022893">
    <property type="entry name" value="Shikimate_DH_fam"/>
</dbReference>
<evidence type="ECO:0000259" key="9">
    <source>
        <dbReference type="Pfam" id="PF08501"/>
    </source>
</evidence>
<keyword evidence="4 7" id="KW-0560">Oxidoreductase</keyword>
<comment type="subunit">
    <text evidence="7">Homodimer.</text>
</comment>
<comment type="similarity">
    <text evidence="7">Belongs to the shikimate dehydrogenase family.</text>
</comment>
<dbReference type="RefSeq" id="WP_008037825.1">
    <property type="nucleotide sequence ID" value="NZ_JH725147.1"/>
</dbReference>
<dbReference type="InterPro" id="IPR041121">
    <property type="entry name" value="SDH_C"/>
</dbReference>
<dbReference type="STRING" id="1094558.ME5_00315"/>
<sequence length="327" mass="37017">MDNCETVIKLKGPKAFVVGYPIGHSRSPHIHQTWLERYQCEGSYESLEITPQYFPKFLKNLKKHQFCGGNVTLPHKHVAFQIAEKKDDVSIMIGAANTLWYENEILCAGNTDAYGFSKNLDDYAPGWAGDVAIVLGAGGASRAVIYALKKRGFERIYLYNRTFSRAQELVDHFGAPLHAYEWQKRQEFLPEADLIVNTTPLGMTTSPINSFDITKNKQSKNSLNSTTFDHDDMSFHSEQTSKNLHYDNFEALNLIDFDSAKSSLLVTDIVYTPLQTPFLCQAQAYGLKTVDGLGMLLHQAVPGFEHWFGIKPKVDDDLRMKILRNIR</sequence>
<dbReference type="Pfam" id="PF01488">
    <property type="entry name" value="Shikimate_DH"/>
    <property type="match status" value="1"/>
</dbReference>
<dbReference type="Proteomes" id="UP000008952">
    <property type="component" value="Unassembled WGS sequence"/>
</dbReference>
<comment type="function">
    <text evidence="7">Involved in the biosynthesis of the chorismate, which leads to the biosynthesis of aromatic amino acids. Catalyzes the reversible NADPH linked reduction of 3-dehydroshikimate (DHSA) to yield shikimate (SA).</text>
</comment>
<evidence type="ECO:0000256" key="3">
    <source>
        <dbReference type="ARBA" id="ARBA00022857"/>
    </source>
</evidence>
<feature type="binding site" evidence="7">
    <location>
        <position position="88"/>
    </location>
    <ligand>
        <name>NADP(+)</name>
        <dbReference type="ChEBI" id="CHEBI:58349"/>
    </ligand>
</feature>
<dbReference type="Gene3D" id="3.40.50.10860">
    <property type="entry name" value="Leucine Dehydrogenase, chain A, domain 1"/>
    <property type="match status" value="1"/>
</dbReference>
<dbReference type="Gene3D" id="3.40.50.720">
    <property type="entry name" value="NAD(P)-binding Rossmann-like Domain"/>
    <property type="match status" value="1"/>
</dbReference>
<feature type="binding site" evidence="7">
    <location>
        <position position="299"/>
    </location>
    <ligand>
        <name>shikimate</name>
        <dbReference type="ChEBI" id="CHEBI:36208"/>
    </ligand>
</feature>
<dbReference type="HOGENOM" id="CLU_044063_2_0_5"/>
<feature type="binding site" evidence="7">
    <location>
        <position position="72"/>
    </location>
    <ligand>
        <name>shikimate</name>
        <dbReference type="ChEBI" id="CHEBI:36208"/>
    </ligand>
</feature>
<name>J0ZQQ5_9HYPH</name>
<reference evidence="11 12" key="1">
    <citation type="submission" date="2012-03" db="EMBL/GenBank/DDBJ databases">
        <title>The Genome Sequence of Bartonella tamiae Th239.</title>
        <authorList>
            <consortium name="The Broad Institute Genome Sequencing Platform"/>
            <consortium name="The Broad Institute Genome Sequencing Center for Infectious Disease"/>
            <person name="Feldgarden M."/>
            <person name="Kirby J."/>
            <person name="Kosoy M."/>
            <person name="Birtles R."/>
            <person name="Probert W.S."/>
            <person name="Chiaraviglio L."/>
            <person name="Young S.K."/>
            <person name="Zeng Q."/>
            <person name="Gargeya S."/>
            <person name="Fitzgerald M."/>
            <person name="Haas B."/>
            <person name="Abouelleil A."/>
            <person name="Alvarado L."/>
            <person name="Arachchi H.M."/>
            <person name="Berlin A."/>
            <person name="Chapman S.B."/>
            <person name="Gearin G."/>
            <person name="Goldberg J."/>
            <person name="Griggs A."/>
            <person name="Gujja S."/>
            <person name="Hansen M."/>
            <person name="Heiman D."/>
            <person name="Howarth C."/>
            <person name="Larimer J."/>
            <person name="Lui A."/>
            <person name="MacDonald P.J.P."/>
            <person name="McCowen C."/>
            <person name="Montmayeur A."/>
            <person name="Murphy C."/>
            <person name="Neiman D."/>
            <person name="Pearson M."/>
            <person name="Priest M."/>
            <person name="Roberts A."/>
            <person name="Saif S."/>
            <person name="Shea T."/>
            <person name="Sisk P."/>
            <person name="Stolte C."/>
            <person name="Sykes S."/>
            <person name="Wortman J."/>
            <person name="Nusbaum C."/>
            <person name="Birren B."/>
        </authorList>
    </citation>
    <scope>NUCLEOTIDE SEQUENCE [LARGE SCALE GENOMIC DNA]</scope>
    <source>
        <strain evidence="11 12">Th239</strain>
    </source>
</reference>
<evidence type="ECO:0000259" key="8">
    <source>
        <dbReference type="Pfam" id="PF01488"/>
    </source>
</evidence>
<dbReference type="SUPFAM" id="SSF53223">
    <property type="entry name" value="Aminoacid dehydrogenase-like, N-terminal domain"/>
    <property type="match status" value="1"/>
</dbReference>
<evidence type="ECO:0000313" key="12">
    <source>
        <dbReference type="Proteomes" id="UP000008952"/>
    </source>
</evidence>
<dbReference type="OrthoDB" id="9792692at2"/>
<dbReference type="SUPFAM" id="SSF51735">
    <property type="entry name" value="NAD(P)-binding Rossmann-fold domains"/>
    <property type="match status" value="1"/>
</dbReference>
<feature type="binding site" evidence="7">
    <location>
        <begin position="25"/>
        <end position="27"/>
    </location>
    <ligand>
        <name>shikimate</name>
        <dbReference type="ChEBI" id="CHEBI:36208"/>
    </ligand>
</feature>
<dbReference type="PANTHER" id="PTHR21089:SF1">
    <property type="entry name" value="BIFUNCTIONAL 3-DEHYDROQUINATE DEHYDRATASE_SHIKIMATE DEHYDROGENASE, CHLOROPLASTIC"/>
    <property type="match status" value="1"/>
</dbReference>
<dbReference type="InterPro" id="IPR013708">
    <property type="entry name" value="Shikimate_DH-bd_N"/>
</dbReference>
<keyword evidence="7" id="KW-0028">Amino-acid biosynthesis</keyword>
<dbReference type="InterPro" id="IPR036291">
    <property type="entry name" value="NAD(P)-bd_dom_sf"/>
</dbReference>
<dbReference type="GO" id="GO:0008652">
    <property type="term" value="P:amino acid biosynthetic process"/>
    <property type="evidence" value="ECO:0007669"/>
    <property type="project" value="UniProtKB-KW"/>
</dbReference>
<feature type="domain" description="Quinate/shikimate 5-dehydrogenase/glutamyl-tRNA reductase" evidence="8">
    <location>
        <begin position="128"/>
        <end position="199"/>
    </location>
</feature>
<dbReference type="GO" id="GO:0004764">
    <property type="term" value="F:shikimate 3-dehydrogenase (NADP+) activity"/>
    <property type="evidence" value="ECO:0007669"/>
    <property type="project" value="UniProtKB-UniRule"/>
</dbReference>
<evidence type="ECO:0000256" key="5">
    <source>
        <dbReference type="ARBA" id="ARBA00023141"/>
    </source>
</evidence>
<feature type="binding site" evidence="7">
    <location>
        <position position="112"/>
    </location>
    <ligand>
        <name>shikimate</name>
        <dbReference type="ChEBI" id="CHEBI:36208"/>
    </ligand>
</feature>
<evidence type="ECO:0000256" key="7">
    <source>
        <dbReference type="HAMAP-Rule" id="MF_00222"/>
    </source>
</evidence>
<gene>
    <name evidence="7" type="primary">aroE</name>
    <name evidence="11" type="ORF">ME5_00315</name>
</gene>
<evidence type="ECO:0000313" key="11">
    <source>
        <dbReference type="EMBL" id="EJF90983.1"/>
    </source>
</evidence>
<dbReference type="eggNOG" id="COG0169">
    <property type="taxonomic scope" value="Bacteria"/>
</dbReference>
<evidence type="ECO:0000256" key="1">
    <source>
        <dbReference type="ARBA" id="ARBA00004871"/>
    </source>
</evidence>
<protein>
    <recommendedName>
        <fullName evidence="2 7">Shikimate dehydrogenase (NADP(+))</fullName>
        <shortName evidence="7">SDH</shortName>
        <ecNumber evidence="2 7">1.1.1.25</ecNumber>
    </recommendedName>
</protein>
<comment type="pathway">
    <text evidence="1 7">Metabolic intermediate biosynthesis; chorismate biosynthesis; chorismate from D-erythrose 4-phosphate and phosphoenolpyruvate: step 4/7.</text>
</comment>
<proteinExistence type="inferred from homology"/>
<accession>J0ZQQ5</accession>
<feature type="domain" description="SDH C-terminal" evidence="10">
    <location>
        <begin position="292"/>
        <end position="315"/>
    </location>
</feature>
<keyword evidence="3 7" id="KW-0521">NADP</keyword>
<dbReference type="Pfam" id="PF08501">
    <property type="entry name" value="Shikimate_dh_N"/>
    <property type="match status" value="1"/>
</dbReference>
<dbReference type="PANTHER" id="PTHR21089">
    <property type="entry name" value="SHIKIMATE DEHYDROGENASE"/>
    <property type="match status" value="1"/>
</dbReference>
<feature type="binding site" evidence="7">
    <location>
        <position position="292"/>
    </location>
    <ligand>
        <name>NADP(+)</name>
        <dbReference type="ChEBI" id="CHEBI:58349"/>
    </ligand>
</feature>
<dbReference type="GO" id="GO:0019632">
    <property type="term" value="P:shikimate metabolic process"/>
    <property type="evidence" value="ECO:0007669"/>
    <property type="project" value="TreeGrafter"/>
</dbReference>
<evidence type="ECO:0000256" key="6">
    <source>
        <dbReference type="ARBA" id="ARBA00049442"/>
    </source>
</evidence>
<feature type="domain" description="Shikimate dehydrogenase substrate binding N-terminal" evidence="9">
    <location>
        <begin position="17"/>
        <end position="99"/>
    </location>
</feature>
<dbReference type="EMBL" id="AIMB01000003">
    <property type="protein sequence ID" value="EJF90983.1"/>
    <property type="molecule type" value="Genomic_DNA"/>
</dbReference>